<dbReference type="RefSeq" id="WP_038145730.1">
    <property type="nucleotide sequence ID" value="NZ_AQRC01000006.1"/>
</dbReference>
<dbReference type="eggNOG" id="COG2138">
    <property type="taxonomic scope" value="Bacteria"/>
</dbReference>
<reference evidence="3 4" key="2">
    <citation type="journal article" date="2015" name="Antonie Van Leeuwenhoek">
        <title>Thioclava indica sp. nov., isolated from surface seawater of the Indian Ocean.</title>
        <authorList>
            <person name="Liu Y."/>
            <person name="Lai Q."/>
            <person name="Du J."/>
            <person name="Xu H."/>
            <person name="Jiang L."/>
            <person name="Shao Z."/>
        </authorList>
    </citation>
    <scope>NUCLEOTIDE SEQUENCE [LARGE SCALE GENOMIC DNA]</scope>
    <source>
        <strain evidence="3 4">13D2W-2</strain>
    </source>
</reference>
<dbReference type="EMBL" id="AQRC01000006">
    <property type="protein sequence ID" value="KFE35187.1"/>
    <property type="molecule type" value="Genomic_DNA"/>
</dbReference>
<evidence type="ECO:0000313" key="4">
    <source>
        <dbReference type="Proteomes" id="UP000028607"/>
    </source>
</evidence>
<keyword evidence="1" id="KW-0479">Metal-binding</keyword>
<dbReference type="Proteomes" id="UP000028607">
    <property type="component" value="Unassembled WGS sequence"/>
</dbReference>
<comment type="caution">
    <text evidence="3">The sequence shown here is derived from an EMBL/GenBank/DDBJ whole genome shotgun (WGS) entry which is preliminary data.</text>
</comment>
<dbReference type="STRING" id="1317124.DW2_09436"/>
<dbReference type="PATRIC" id="fig|1317124.6.peg.1915"/>
<protein>
    <submittedName>
        <fullName evidence="3">Cobalamin biosynthesis protein CbiX</fullName>
    </submittedName>
</protein>
<dbReference type="PANTHER" id="PTHR33542:SF3">
    <property type="entry name" value="SIROHYDROCHLORIN FERROCHELATASE, CHLOROPLASTIC"/>
    <property type="match status" value="1"/>
</dbReference>
<dbReference type="InterPro" id="IPR050963">
    <property type="entry name" value="Sirohydro_Cobaltochel/CbiX"/>
</dbReference>
<keyword evidence="4" id="KW-1185">Reference proteome</keyword>
<dbReference type="Pfam" id="PF01903">
    <property type="entry name" value="CbiX"/>
    <property type="match status" value="1"/>
</dbReference>
<accession>A0A085TWU0</accession>
<sequence length="228" mass="24559">MNPVVIVAHGSPSDPETQEAALKSLASSVGDLLPGRTVRSATLASRGALEAALDGLDDPWIYPFFMAEGWFTKTELPRRIADMGVKARVLRPFGVDPELSDLIARVVISAATESDRPISDLPLILVAHGSKVARRSRDSVYDMAESLAQRRDMPPIHVALIEEPPYLEDVAKELGDGICLPFFALRAGHVQGDIPEALQQAGYRGLRLAEIGAHREVPALVAKAIARG</sequence>
<dbReference type="Gene3D" id="3.40.50.1400">
    <property type="match status" value="2"/>
</dbReference>
<name>A0A085TWU0_9RHOB</name>
<evidence type="ECO:0000256" key="1">
    <source>
        <dbReference type="ARBA" id="ARBA00022723"/>
    </source>
</evidence>
<evidence type="ECO:0000256" key="2">
    <source>
        <dbReference type="ARBA" id="ARBA00023239"/>
    </source>
</evidence>
<dbReference type="OrthoDB" id="7346027at2"/>
<dbReference type="PANTHER" id="PTHR33542">
    <property type="entry name" value="SIROHYDROCHLORIN FERROCHELATASE, CHLOROPLASTIC"/>
    <property type="match status" value="1"/>
</dbReference>
<dbReference type="GO" id="GO:0046872">
    <property type="term" value="F:metal ion binding"/>
    <property type="evidence" value="ECO:0007669"/>
    <property type="project" value="UniProtKB-KW"/>
</dbReference>
<evidence type="ECO:0000313" key="3">
    <source>
        <dbReference type="EMBL" id="KFE35187.1"/>
    </source>
</evidence>
<proteinExistence type="predicted"/>
<keyword evidence="2" id="KW-0456">Lyase</keyword>
<dbReference type="CDD" id="cd03416">
    <property type="entry name" value="CbiX_SirB_N"/>
    <property type="match status" value="1"/>
</dbReference>
<dbReference type="GO" id="GO:0016829">
    <property type="term" value="F:lyase activity"/>
    <property type="evidence" value="ECO:0007669"/>
    <property type="project" value="UniProtKB-KW"/>
</dbReference>
<organism evidence="3 4">
    <name type="scientific">Thioclava atlantica</name>
    <dbReference type="NCBI Taxonomy" id="1317124"/>
    <lineage>
        <taxon>Bacteria</taxon>
        <taxon>Pseudomonadati</taxon>
        <taxon>Pseudomonadota</taxon>
        <taxon>Alphaproteobacteria</taxon>
        <taxon>Rhodobacterales</taxon>
        <taxon>Paracoccaceae</taxon>
        <taxon>Thioclava</taxon>
    </lineage>
</organism>
<dbReference type="InterPro" id="IPR002762">
    <property type="entry name" value="CbiX-like"/>
</dbReference>
<reference evidence="4" key="1">
    <citation type="submission" date="2013-04" db="EMBL/GenBank/DDBJ databases">
        <title>Thioclava sp. 13D2W-2 Genome Sequencing.</title>
        <authorList>
            <person name="Lai Q."/>
            <person name="Li G."/>
            <person name="Shao Z."/>
        </authorList>
    </citation>
    <scope>NUCLEOTIDE SEQUENCE [LARGE SCALE GENOMIC DNA]</scope>
    <source>
        <strain evidence="4">13D2W-2</strain>
    </source>
</reference>
<dbReference type="AlphaFoldDB" id="A0A085TWU0"/>
<gene>
    <name evidence="3" type="ORF">DW2_09436</name>
</gene>
<dbReference type="SUPFAM" id="SSF53800">
    <property type="entry name" value="Chelatase"/>
    <property type="match status" value="1"/>
</dbReference>